<comment type="caution">
    <text evidence="1">The sequence shown here is derived from an EMBL/GenBank/DDBJ whole genome shotgun (WGS) entry which is preliminary data.</text>
</comment>
<gene>
    <name evidence="1" type="ORF">GCM10009039_29700</name>
</gene>
<dbReference type="Pfam" id="PF05768">
    <property type="entry name" value="Glrx-like"/>
    <property type="match status" value="1"/>
</dbReference>
<evidence type="ECO:0000313" key="1">
    <source>
        <dbReference type="EMBL" id="GGL69760.1"/>
    </source>
</evidence>
<dbReference type="EMBL" id="BMPG01000004">
    <property type="protein sequence ID" value="GGL69760.1"/>
    <property type="molecule type" value="Genomic_DNA"/>
</dbReference>
<dbReference type="InterPro" id="IPR008554">
    <property type="entry name" value="Glutaredoxin-like"/>
</dbReference>
<accession>A0A830FF97</accession>
<dbReference type="Proteomes" id="UP000607197">
    <property type="component" value="Unassembled WGS sequence"/>
</dbReference>
<reference evidence="1" key="1">
    <citation type="journal article" date="2014" name="Int. J. Syst. Evol. Microbiol.">
        <title>Complete genome sequence of Corynebacterium casei LMG S-19264T (=DSM 44701T), isolated from a smear-ripened cheese.</title>
        <authorList>
            <consortium name="US DOE Joint Genome Institute (JGI-PGF)"/>
            <person name="Walter F."/>
            <person name="Albersmeier A."/>
            <person name="Kalinowski J."/>
            <person name="Ruckert C."/>
        </authorList>
    </citation>
    <scope>NUCLEOTIDE SEQUENCE</scope>
    <source>
        <strain evidence="1">JCM 19596</strain>
    </source>
</reference>
<dbReference type="PROSITE" id="PS51354">
    <property type="entry name" value="GLUTAREDOXIN_2"/>
    <property type="match status" value="1"/>
</dbReference>
<dbReference type="OrthoDB" id="286273at2157"/>
<evidence type="ECO:0000313" key="2">
    <source>
        <dbReference type="Proteomes" id="UP000607197"/>
    </source>
</evidence>
<organism evidence="1 2">
    <name type="scientific">Halocalculus aciditolerans</name>
    <dbReference type="NCBI Taxonomy" id="1383812"/>
    <lineage>
        <taxon>Archaea</taxon>
        <taxon>Methanobacteriati</taxon>
        <taxon>Methanobacteriota</taxon>
        <taxon>Stenosarchaea group</taxon>
        <taxon>Halobacteria</taxon>
        <taxon>Halobacteriales</taxon>
        <taxon>Halobacteriaceae</taxon>
        <taxon>Halocalculus</taxon>
    </lineage>
</organism>
<sequence length="83" mass="9249">MPAPDHVVTIYTREQCHLCDDAKAAVEAVAARVDATVDIELVDVDTDPDLRAEYGDRVPYVLVDGAPKFKYRVDRGELETMLD</sequence>
<dbReference type="AlphaFoldDB" id="A0A830FF97"/>
<dbReference type="InterPro" id="IPR036249">
    <property type="entry name" value="Thioredoxin-like_sf"/>
</dbReference>
<keyword evidence="2" id="KW-1185">Reference proteome</keyword>
<reference evidence="1" key="2">
    <citation type="submission" date="2020-09" db="EMBL/GenBank/DDBJ databases">
        <authorList>
            <person name="Sun Q."/>
            <person name="Ohkuma M."/>
        </authorList>
    </citation>
    <scope>NUCLEOTIDE SEQUENCE</scope>
    <source>
        <strain evidence="1">JCM 19596</strain>
    </source>
</reference>
<dbReference type="Gene3D" id="3.40.30.10">
    <property type="entry name" value="Glutaredoxin"/>
    <property type="match status" value="1"/>
</dbReference>
<proteinExistence type="predicted"/>
<protein>
    <submittedName>
        <fullName evidence="1">Thioredoxin family protein</fullName>
    </submittedName>
</protein>
<name>A0A830FF97_9EURY</name>
<dbReference type="RefSeq" id="WP_188980316.1">
    <property type="nucleotide sequence ID" value="NZ_BMPG01000004.1"/>
</dbReference>
<dbReference type="SUPFAM" id="SSF52833">
    <property type="entry name" value="Thioredoxin-like"/>
    <property type="match status" value="1"/>
</dbReference>